<dbReference type="PANTHER" id="PTHR43042">
    <property type="entry name" value="SAM-DEPENDENT METHYLTRANSFERASE"/>
    <property type="match status" value="1"/>
</dbReference>
<gene>
    <name evidence="6" type="ORF">MUO15_14970</name>
</gene>
<dbReference type="EMBL" id="CP095075">
    <property type="protein sequence ID" value="UOR10900.1"/>
    <property type="molecule type" value="Genomic_DNA"/>
</dbReference>
<dbReference type="InterPro" id="IPR036974">
    <property type="entry name" value="PUA_sf"/>
</dbReference>
<dbReference type="GO" id="GO:0032259">
    <property type="term" value="P:methylation"/>
    <property type="evidence" value="ECO:0007669"/>
    <property type="project" value="UniProtKB-KW"/>
</dbReference>
<dbReference type="InterPro" id="IPR019614">
    <property type="entry name" value="SAM-dep_methyl-trfase"/>
</dbReference>
<feature type="domain" description="RlmI-like PUA" evidence="5">
    <location>
        <begin position="7"/>
        <end position="70"/>
    </location>
</feature>
<dbReference type="SUPFAM" id="SSF88697">
    <property type="entry name" value="PUA domain-like"/>
    <property type="match status" value="1"/>
</dbReference>
<evidence type="ECO:0000313" key="6">
    <source>
        <dbReference type="EMBL" id="UOR10900.1"/>
    </source>
</evidence>
<dbReference type="Pfam" id="PF10672">
    <property type="entry name" value="Methyltrans_SAM"/>
    <property type="match status" value="1"/>
</dbReference>
<dbReference type="PANTHER" id="PTHR43042:SF3">
    <property type="entry name" value="RIBOSOMAL RNA LARGE SUBUNIT METHYLTRANSFERASE YWBD-RELATED"/>
    <property type="match status" value="1"/>
</dbReference>
<evidence type="ECO:0000259" key="5">
    <source>
        <dbReference type="Pfam" id="PF17785"/>
    </source>
</evidence>
<dbReference type="InterPro" id="IPR029063">
    <property type="entry name" value="SAM-dependent_MTases_sf"/>
</dbReference>
<accession>A0ABY4H7Q7</accession>
<evidence type="ECO:0000256" key="1">
    <source>
        <dbReference type="ARBA" id="ARBA00022603"/>
    </source>
</evidence>
<proteinExistence type="predicted"/>
<name>A0ABY4H7Q7_9BACI</name>
<dbReference type="Proteomes" id="UP000830326">
    <property type="component" value="Chromosome"/>
</dbReference>
<evidence type="ECO:0000256" key="3">
    <source>
        <dbReference type="ARBA" id="ARBA00022691"/>
    </source>
</evidence>
<feature type="domain" description="S-adenosylmethionine-dependent methyltransferase" evidence="4">
    <location>
        <begin position="143"/>
        <end position="347"/>
    </location>
</feature>
<dbReference type="Pfam" id="PF17785">
    <property type="entry name" value="PUA_3"/>
    <property type="match status" value="1"/>
</dbReference>
<dbReference type="InterPro" id="IPR015947">
    <property type="entry name" value="PUA-like_sf"/>
</dbReference>
<protein>
    <submittedName>
        <fullName evidence="6">Class I SAM-dependent rRNA methyltransferase</fullName>
    </submittedName>
</protein>
<dbReference type="RefSeq" id="WP_245030349.1">
    <property type="nucleotide sequence ID" value="NZ_CP095075.1"/>
</dbReference>
<keyword evidence="2" id="KW-0808">Transferase</keyword>
<dbReference type="GO" id="GO:0008168">
    <property type="term" value="F:methyltransferase activity"/>
    <property type="evidence" value="ECO:0007669"/>
    <property type="project" value="UniProtKB-KW"/>
</dbReference>
<dbReference type="Gene3D" id="2.30.130.10">
    <property type="entry name" value="PUA domain"/>
    <property type="match status" value="1"/>
</dbReference>
<dbReference type="CDD" id="cd11572">
    <property type="entry name" value="RlmI_M_like"/>
    <property type="match status" value="1"/>
</dbReference>
<sequence length="399" mass="45851">MSKEIIVKISEKHVNKYRKGYPLLHKEAMINQHELRDEGTTLKLVDRRGNFIGKAYYGKQNKGSGWIVTRNESEAIDETLFNKKIKRALKDRENLFMDPETTAFRVFNGEGDGIGGFTIDYYAGYYLINWYSEGIYSFRNHVIESLKSNVEYKAIYQKKRFGKQGQYIEEDEFVAGERGEFPIIVKENGVDFAVYLNEGAMVGIFLDQREVRRAIRDQYAKGKTVLNTFSYTGAFSVFSALGEASHTTSVDLANRSYAKTIENFSLNGIDYEAQDIIVDDVFKYFKYAKKKQKSFDLVILDPPSFARSKKFTFRAEKDYTNLLKEAIAITEEQGVIIASTNCSKFGMKKFKTFIDKAFKDASVAYKLIEEYSLPEDYKTISEFKEGDYLKVVSIQLLKG</sequence>
<dbReference type="InterPro" id="IPR041532">
    <property type="entry name" value="RlmI-like_PUA"/>
</dbReference>
<organism evidence="6 7">
    <name type="scientific">Halobacillus amylolyticus</name>
    <dbReference type="NCBI Taxonomy" id="2932259"/>
    <lineage>
        <taxon>Bacteria</taxon>
        <taxon>Bacillati</taxon>
        <taxon>Bacillota</taxon>
        <taxon>Bacilli</taxon>
        <taxon>Bacillales</taxon>
        <taxon>Bacillaceae</taxon>
        <taxon>Halobacillus</taxon>
    </lineage>
</organism>
<reference evidence="6" key="1">
    <citation type="submission" date="2022-04" db="EMBL/GenBank/DDBJ databases">
        <title>Halobacillus sp. isolated from saltern.</title>
        <authorList>
            <person name="Won M."/>
            <person name="Lee C.-M."/>
            <person name="Woen H.-Y."/>
            <person name="Kwon S.-W."/>
        </authorList>
    </citation>
    <scope>NUCLEOTIDE SEQUENCE</scope>
    <source>
        <strain evidence="6">SSHM10-5</strain>
    </source>
</reference>
<keyword evidence="7" id="KW-1185">Reference proteome</keyword>
<dbReference type="Gene3D" id="3.40.50.150">
    <property type="entry name" value="Vaccinia Virus protein VP39"/>
    <property type="match status" value="1"/>
</dbReference>
<dbReference type="SUPFAM" id="SSF53335">
    <property type="entry name" value="S-adenosyl-L-methionine-dependent methyltransferases"/>
    <property type="match status" value="1"/>
</dbReference>
<keyword evidence="1 6" id="KW-0489">Methyltransferase</keyword>
<evidence type="ECO:0000256" key="2">
    <source>
        <dbReference type="ARBA" id="ARBA00022679"/>
    </source>
</evidence>
<dbReference type="Gene3D" id="3.30.750.80">
    <property type="entry name" value="RNA methyltransferase domain (HRMD) like"/>
    <property type="match status" value="1"/>
</dbReference>
<evidence type="ECO:0000259" key="4">
    <source>
        <dbReference type="Pfam" id="PF10672"/>
    </source>
</evidence>
<evidence type="ECO:0000313" key="7">
    <source>
        <dbReference type="Proteomes" id="UP000830326"/>
    </source>
</evidence>
<keyword evidence="3" id="KW-0949">S-adenosyl-L-methionine</keyword>